<dbReference type="Proteomes" id="UP000009374">
    <property type="component" value="Unassembled WGS sequence"/>
</dbReference>
<evidence type="ECO:0000256" key="4">
    <source>
        <dbReference type="SAM" id="SignalP"/>
    </source>
</evidence>
<gene>
    <name evidence="5" type="ORF">UBAL3_78920019</name>
</gene>
<keyword evidence="3" id="KW-1133">Transmembrane helix</keyword>
<evidence type="ECO:0000256" key="2">
    <source>
        <dbReference type="SAM" id="MobiDB-lite"/>
    </source>
</evidence>
<feature type="compositionally biased region" description="Basic and acidic residues" evidence="2">
    <location>
        <begin position="405"/>
        <end position="420"/>
    </location>
</feature>
<feature type="compositionally biased region" description="Low complexity" evidence="2">
    <location>
        <begin position="271"/>
        <end position="288"/>
    </location>
</feature>
<evidence type="ECO:0000256" key="3">
    <source>
        <dbReference type="SAM" id="Phobius"/>
    </source>
</evidence>
<organism evidence="5 6">
    <name type="scientific">Leptospirillum ferrodiazotrophum</name>
    <dbReference type="NCBI Taxonomy" id="412449"/>
    <lineage>
        <taxon>Bacteria</taxon>
        <taxon>Pseudomonadati</taxon>
        <taxon>Nitrospirota</taxon>
        <taxon>Nitrospiria</taxon>
        <taxon>Nitrospirales</taxon>
        <taxon>Nitrospiraceae</taxon>
        <taxon>Leptospirillum</taxon>
    </lineage>
</organism>
<dbReference type="EMBL" id="GG693862">
    <property type="protein sequence ID" value="EES53429.1"/>
    <property type="molecule type" value="Genomic_DNA"/>
</dbReference>
<reference evidence="5 6" key="1">
    <citation type="journal article" date="2009" name="Appl. Environ. Microbiol.">
        <title>Community genomic and proteomic analyses of chemoautotrophic iron-oxidizing "Leptospirillum rubarum" (Group II) and "Leptospirillum ferrodiazotrophum" (Group III) bacteria in acid mine drainage biofilms.</title>
        <authorList>
            <person name="Goltsman D.S."/>
            <person name="Denef V.J."/>
            <person name="Singer S.W."/>
            <person name="VerBerkmoes N.C."/>
            <person name="Lefsrud M."/>
            <person name="Mueller R.S."/>
            <person name="Dick G.J."/>
            <person name="Sun C.L."/>
            <person name="Wheeler K.E."/>
            <person name="Zemla A."/>
            <person name="Baker B.J."/>
            <person name="Hauser L."/>
            <person name="Land M."/>
            <person name="Shah M.B."/>
            <person name="Thelen M.P."/>
            <person name="Hettich R.L."/>
            <person name="Banfield J.F."/>
        </authorList>
    </citation>
    <scope>NUCLEOTIDE SEQUENCE [LARGE SCALE GENOMIC DNA]</scope>
</reference>
<feature type="region of interest" description="Disordered" evidence="2">
    <location>
        <begin position="271"/>
        <end position="300"/>
    </location>
</feature>
<sequence length="420" mass="45531">MKNFFPTRAVALGILISAASAAILLQSSPSLADGSFSEGLKLYHQGRYEKALKIFKDLHDHQPSGSGKFQYFMALAEHHQGLEHPALMDLEGAIHTNPSLSFARNPGHVRSLHDRLVKAVEEGQSPLPAPHPTLFSPSRSEGSSHLPMLLLLLAVGGGLIFWALKKREKTQQASLSKDKQEMEETAERLMKAVDKLLEDKNYYLLDHPDRKAAVEAAFHALDPAYRNVLSILREPETPQTNWSERRNRFEAALEPVDQAILSIKNLLGESPASAPTASASSPGPEAGNTPPPPDAAPVGGDRCVFCGRDAREGRTVPLERQGKVAYARACPTCLAEMDQHYQQTGQYQPPAAFYSGGMPYMGGGLSFGDLMLLDWMTHEGHSDSPPVSMPESHAQGDWGGGGGFGREDREGGDHGGGDRS</sequence>
<feature type="region of interest" description="Disordered" evidence="2">
    <location>
        <begin position="380"/>
        <end position="420"/>
    </location>
</feature>
<keyword evidence="1" id="KW-0175">Coiled coil</keyword>
<evidence type="ECO:0000313" key="5">
    <source>
        <dbReference type="EMBL" id="EES53429.1"/>
    </source>
</evidence>
<name>C6HV55_9BACT</name>
<feature type="transmembrane region" description="Helical" evidence="3">
    <location>
        <begin position="145"/>
        <end position="164"/>
    </location>
</feature>
<dbReference type="InterPro" id="IPR011990">
    <property type="entry name" value="TPR-like_helical_dom_sf"/>
</dbReference>
<keyword evidence="3" id="KW-0812">Transmembrane</keyword>
<dbReference type="AlphaFoldDB" id="C6HV55"/>
<feature type="chain" id="PRO_5002966198" evidence="4">
    <location>
        <begin position="33"/>
        <end position="420"/>
    </location>
</feature>
<evidence type="ECO:0000313" key="6">
    <source>
        <dbReference type="Proteomes" id="UP000009374"/>
    </source>
</evidence>
<keyword evidence="4" id="KW-0732">Signal</keyword>
<dbReference type="SUPFAM" id="SSF48452">
    <property type="entry name" value="TPR-like"/>
    <property type="match status" value="1"/>
</dbReference>
<proteinExistence type="predicted"/>
<protein>
    <submittedName>
        <fullName evidence="5">Uncharacterized protein</fullName>
    </submittedName>
</protein>
<feature type="signal peptide" evidence="4">
    <location>
        <begin position="1"/>
        <end position="32"/>
    </location>
</feature>
<accession>C6HV55</accession>
<keyword evidence="3" id="KW-0472">Membrane</keyword>
<dbReference type="Gene3D" id="1.25.40.10">
    <property type="entry name" value="Tetratricopeptide repeat domain"/>
    <property type="match status" value="1"/>
</dbReference>
<keyword evidence="6" id="KW-1185">Reference proteome</keyword>
<feature type="coiled-coil region" evidence="1">
    <location>
        <begin position="165"/>
        <end position="199"/>
    </location>
</feature>
<evidence type="ECO:0000256" key="1">
    <source>
        <dbReference type="SAM" id="Coils"/>
    </source>
</evidence>